<dbReference type="InterPro" id="IPR003439">
    <property type="entry name" value="ABC_transporter-like_ATP-bd"/>
</dbReference>
<accession>A0A8J4M0Y7</accession>
<dbReference type="Pfam" id="PF00005">
    <property type="entry name" value="ABC_tran"/>
    <property type="match status" value="1"/>
</dbReference>
<dbReference type="SMART" id="SM00382">
    <property type="entry name" value="AAA"/>
    <property type="match status" value="1"/>
</dbReference>
<keyword evidence="11" id="KW-1185">Reference proteome</keyword>
<evidence type="ECO:0000259" key="8">
    <source>
        <dbReference type="PROSITE" id="PS50893"/>
    </source>
</evidence>
<proteinExistence type="predicted"/>
<name>A0A8J4M0Y7_9BACL</name>
<feature type="transmembrane region" description="Helical" evidence="7">
    <location>
        <begin position="242"/>
        <end position="262"/>
    </location>
</feature>
<dbReference type="PROSITE" id="PS50929">
    <property type="entry name" value="ABC_TM1F"/>
    <property type="match status" value="1"/>
</dbReference>
<dbReference type="GO" id="GO:0016887">
    <property type="term" value="F:ATP hydrolysis activity"/>
    <property type="evidence" value="ECO:0007669"/>
    <property type="project" value="InterPro"/>
</dbReference>
<evidence type="ECO:0000256" key="3">
    <source>
        <dbReference type="ARBA" id="ARBA00022741"/>
    </source>
</evidence>
<evidence type="ECO:0000256" key="5">
    <source>
        <dbReference type="ARBA" id="ARBA00022989"/>
    </source>
</evidence>
<organism evidence="10 11">
    <name type="scientific">Xylanibacillus composti</name>
    <dbReference type="NCBI Taxonomy" id="1572762"/>
    <lineage>
        <taxon>Bacteria</taxon>
        <taxon>Bacillati</taxon>
        <taxon>Bacillota</taxon>
        <taxon>Bacilli</taxon>
        <taxon>Bacillales</taxon>
        <taxon>Paenibacillaceae</taxon>
        <taxon>Xylanibacillus</taxon>
    </lineage>
</organism>
<dbReference type="EMBL" id="BOVK01000002">
    <property type="protein sequence ID" value="GIQ67297.1"/>
    <property type="molecule type" value="Genomic_DNA"/>
</dbReference>
<dbReference type="PROSITE" id="PS50893">
    <property type="entry name" value="ABC_TRANSPORTER_2"/>
    <property type="match status" value="1"/>
</dbReference>
<sequence length="588" mass="66267">MNMIKWTRYLLTGNLIITLGLISLIACFPVLEWIKFTQTQLFFDSITGTANTLVWIALILAAVQIADMSLHRVKGMLNERFSLKIGHKLQEYVLSLVEKTNSITTLESPKYREDLNILNNNISKTSEFINALITIVHQLVVVIIYVYLIQQFSWLVILVVFSFALPSVIYALNVANRNDRHFHANSQLQLEGNNIYGLLTHPYVQKELIIFSSRKFLMKKWKDAAYRLVNNNSKLLIKNANVGIAVDIFSPIGFLVAQMILIQKLMNQSITLGDYIAVTTSIAMLEGSLKTILLSTNIFKNYDLLVKRIKHFHTEYVENNNRKNTVLSCPEIKEMRVSNLSFTYPLQSAAVLRNINLKINKGDVVAIVGDNGSGKSTLAKIVAGLHTVPDGHLFINGIDMNDLDSKEYYTQIAVVNQDFVKYPLTIYENISMNEVGASDKNKLDLFVNKYPMLVPEQLRANMDVYIGADYLHSNQLSGGQWQRIAIARALYKDSPLLLLDEATSEVDPQTEADIVSLLLQDRKGKTTIIVTHNLYLTRQANQIIVMHKGEIMESGTFADLVNKGGKFYRMWASQNEAKMTTVAGMGAG</sequence>
<feature type="domain" description="ABC transmembrane type-1" evidence="9">
    <location>
        <begin position="45"/>
        <end position="301"/>
    </location>
</feature>
<dbReference type="GO" id="GO:0034040">
    <property type="term" value="F:ATPase-coupled lipid transmembrane transporter activity"/>
    <property type="evidence" value="ECO:0007669"/>
    <property type="project" value="TreeGrafter"/>
</dbReference>
<feature type="transmembrane region" description="Helical" evidence="7">
    <location>
        <begin position="9"/>
        <end position="31"/>
    </location>
</feature>
<dbReference type="GO" id="GO:0005886">
    <property type="term" value="C:plasma membrane"/>
    <property type="evidence" value="ECO:0007669"/>
    <property type="project" value="UniProtKB-SubCell"/>
</dbReference>
<comment type="caution">
    <text evidence="10">The sequence shown here is derived from an EMBL/GenBank/DDBJ whole genome shotgun (WGS) entry which is preliminary data.</text>
</comment>
<evidence type="ECO:0000313" key="10">
    <source>
        <dbReference type="EMBL" id="GIQ67297.1"/>
    </source>
</evidence>
<evidence type="ECO:0000256" key="6">
    <source>
        <dbReference type="ARBA" id="ARBA00023136"/>
    </source>
</evidence>
<dbReference type="InterPro" id="IPR003593">
    <property type="entry name" value="AAA+_ATPase"/>
</dbReference>
<dbReference type="InterPro" id="IPR011527">
    <property type="entry name" value="ABC1_TM_dom"/>
</dbReference>
<keyword evidence="6 7" id="KW-0472">Membrane</keyword>
<dbReference type="InterPro" id="IPR027417">
    <property type="entry name" value="P-loop_NTPase"/>
</dbReference>
<reference evidence="10" key="1">
    <citation type="submission" date="2021-04" db="EMBL/GenBank/DDBJ databases">
        <title>Draft genome sequence of Xylanibacillus composti strain K13.</title>
        <authorList>
            <person name="Uke A."/>
            <person name="Chhe C."/>
            <person name="Baramee S."/>
            <person name="Kosugi A."/>
        </authorList>
    </citation>
    <scope>NUCLEOTIDE SEQUENCE</scope>
    <source>
        <strain evidence="10">K13</strain>
    </source>
</reference>
<feature type="domain" description="ABC transporter" evidence="8">
    <location>
        <begin position="335"/>
        <end position="573"/>
    </location>
</feature>
<evidence type="ECO:0000256" key="2">
    <source>
        <dbReference type="ARBA" id="ARBA00022692"/>
    </source>
</evidence>
<dbReference type="PROSITE" id="PS51257">
    <property type="entry name" value="PROKAR_LIPOPROTEIN"/>
    <property type="match status" value="1"/>
</dbReference>
<dbReference type="Gene3D" id="3.40.50.300">
    <property type="entry name" value="P-loop containing nucleotide triphosphate hydrolases"/>
    <property type="match status" value="1"/>
</dbReference>
<dbReference type="Proteomes" id="UP000677918">
    <property type="component" value="Unassembled WGS sequence"/>
</dbReference>
<dbReference type="AlphaFoldDB" id="A0A8J4M0Y7"/>
<dbReference type="GO" id="GO:0140359">
    <property type="term" value="F:ABC-type transporter activity"/>
    <property type="evidence" value="ECO:0007669"/>
    <property type="project" value="InterPro"/>
</dbReference>
<dbReference type="InterPro" id="IPR039421">
    <property type="entry name" value="Type_1_exporter"/>
</dbReference>
<feature type="transmembrane region" description="Helical" evidence="7">
    <location>
        <begin position="128"/>
        <end position="148"/>
    </location>
</feature>
<evidence type="ECO:0000313" key="11">
    <source>
        <dbReference type="Proteomes" id="UP000677918"/>
    </source>
</evidence>
<evidence type="ECO:0000259" key="9">
    <source>
        <dbReference type="PROSITE" id="PS50929"/>
    </source>
</evidence>
<feature type="transmembrane region" description="Helical" evidence="7">
    <location>
        <begin position="51"/>
        <end position="70"/>
    </location>
</feature>
<feature type="transmembrane region" description="Helical" evidence="7">
    <location>
        <begin position="154"/>
        <end position="172"/>
    </location>
</feature>
<dbReference type="SUPFAM" id="SSF52540">
    <property type="entry name" value="P-loop containing nucleoside triphosphate hydrolases"/>
    <property type="match status" value="1"/>
</dbReference>
<dbReference type="Gene3D" id="1.20.1560.10">
    <property type="entry name" value="ABC transporter type 1, transmembrane domain"/>
    <property type="match status" value="1"/>
</dbReference>
<dbReference type="SUPFAM" id="SSF90123">
    <property type="entry name" value="ABC transporter transmembrane region"/>
    <property type="match status" value="1"/>
</dbReference>
<dbReference type="GO" id="GO:0005524">
    <property type="term" value="F:ATP binding"/>
    <property type="evidence" value="ECO:0007669"/>
    <property type="project" value="UniProtKB-KW"/>
</dbReference>
<keyword evidence="4 10" id="KW-0067">ATP-binding</keyword>
<gene>
    <name evidence="10" type="ORF">XYCOK13_01210</name>
</gene>
<evidence type="ECO:0000256" key="7">
    <source>
        <dbReference type="SAM" id="Phobius"/>
    </source>
</evidence>
<dbReference type="InterPro" id="IPR036640">
    <property type="entry name" value="ABC1_TM_sf"/>
</dbReference>
<dbReference type="PANTHER" id="PTHR24221:SF654">
    <property type="entry name" value="ATP-BINDING CASSETTE SUB-FAMILY B MEMBER 6"/>
    <property type="match status" value="1"/>
</dbReference>
<dbReference type="CDD" id="cd03228">
    <property type="entry name" value="ABCC_MRP_Like"/>
    <property type="match status" value="1"/>
</dbReference>
<keyword evidence="5 7" id="KW-1133">Transmembrane helix</keyword>
<dbReference type="InterPro" id="IPR017871">
    <property type="entry name" value="ABC_transporter-like_CS"/>
</dbReference>
<keyword evidence="2 7" id="KW-0812">Transmembrane</keyword>
<evidence type="ECO:0000256" key="1">
    <source>
        <dbReference type="ARBA" id="ARBA00004651"/>
    </source>
</evidence>
<keyword evidence="3" id="KW-0547">Nucleotide-binding</keyword>
<dbReference type="PANTHER" id="PTHR24221">
    <property type="entry name" value="ATP-BINDING CASSETTE SUB-FAMILY B"/>
    <property type="match status" value="1"/>
</dbReference>
<dbReference type="RefSeq" id="WP_213409903.1">
    <property type="nucleotide sequence ID" value="NZ_BOVK01000002.1"/>
</dbReference>
<evidence type="ECO:0000256" key="4">
    <source>
        <dbReference type="ARBA" id="ARBA00022840"/>
    </source>
</evidence>
<protein>
    <submittedName>
        <fullName evidence="10">ABC transporter ATP-binding protein</fullName>
    </submittedName>
</protein>
<comment type="subcellular location">
    <subcellularLocation>
        <location evidence="1">Cell membrane</location>
        <topology evidence="1">Multi-pass membrane protein</topology>
    </subcellularLocation>
</comment>
<dbReference type="PROSITE" id="PS00211">
    <property type="entry name" value="ABC_TRANSPORTER_1"/>
    <property type="match status" value="1"/>
</dbReference>